<dbReference type="FunFam" id="1.25.40.10:FF:000343">
    <property type="entry name" value="Pentatricopeptide repeat-containing protein At3g58590"/>
    <property type="match status" value="1"/>
</dbReference>
<sequence>MSFRNTVSWTTLISGYNQQGSHFQALQAFALMHKQLEAGPNHITYASVLSSCTKLGFIGLGMQVHSQSIKQGFHGYNPVANGLISLYMGDYRVSDACRVFAKILEPDDVSWDSFLSGLVQNSCTDNYTLSQLLASRMMSPSIHVTSFTLSSSLRACTEDGLDGRTIHGIAVKTGLDLNPFVVCALISMYSRCKDIEDAFKAFHVIVDKDVASWNALMEGCGENGRGGQGLNVFVCMMESGVKVDEITMTVVVGICSNLAMLEHGRQIHALATKLDLDGRMRMGNSLINMYTKCGNLDESLKVFSEMKERSVVSWTAMIGGLAHHGHATEALALFYEMQKSGLDPNSITYLCILTACGHAGLLEEGQCIFKSMVVEPTSEHRACMVHLLAGGGSFKEAEEFIRRAPVSHMPLLWQTFLTACKNHSELESGLHIAEMMVDTRMEDPSTLVLLSNIFAVAGRWEDVRRVREIMKKRGIKKQPGCSWIKAHNQG</sequence>
<dbReference type="InterPro" id="IPR046848">
    <property type="entry name" value="E_motif"/>
</dbReference>
<name>W1PP32_AMBTC</name>
<dbReference type="Gramene" id="ERN09818">
    <property type="protein sequence ID" value="ERN09818"/>
    <property type="gene ID" value="AMTR_s00029p00248070"/>
</dbReference>
<dbReference type="Pfam" id="PF01535">
    <property type="entry name" value="PPR"/>
    <property type="match status" value="3"/>
</dbReference>
<organism evidence="3 4">
    <name type="scientific">Amborella trichopoda</name>
    <dbReference type="NCBI Taxonomy" id="13333"/>
    <lineage>
        <taxon>Eukaryota</taxon>
        <taxon>Viridiplantae</taxon>
        <taxon>Streptophyta</taxon>
        <taxon>Embryophyta</taxon>
        <taxon>Tracheophyta</taxon>
        <taxon>Spermatophyta</taxon>
        <taxon>Magnoliopsida</taxon>
        <taxon>Amborellales</taxon>
        <taxon>Amborellaceae</taxon>
        <taxon>Amborella</taxon>
    </lineage>
</organism>
<dbReference type="eggNOG" id="KOG4197">
    <property type="taxonomic scope" value="Eukaryota"/>
</dbReference>
<dbReference type="InterPro" id="IPR011990">
    <property type="entry name" value="TPR-like_helical_dom_sf"/>
</dbReference>
<accession>W1PP32</accession>
<keyword evidence="4" id="KW-1185">Reference proteome</keyword>
<evidence type="ECO:0000313" key="4">
    <source>
        <dbReference type="Proteomes" id="UP000017836"/>
    </source>
</evidence>
<proteinExistence type="predicted"/>
<dbReference type="NCBIfam" id="TIGR00756">
    <property type="entry name" value="PPR"/>
    <property type="match status" value="4"/>
</dbReference>
<evidence type="ECO:0000313" key="3">
    <source>
        <dbReference type="EMBL" id="ERN09818.1"/>
    </source>
</evidence>
<dbReference type="Gene3D" id="1.25.40.10">
    <property type="entry name" value="Tetratricopeptide repeat domain"/>
    <property type="match status" value="4"/>
</dbReference>
<gene>
    <name evidence="3" type="ORF">AMTR_s00029p00248070</name>
</gene>
<dbReference type="HOGENOM" id="CLU_002706_0_1_1"/>
<dbReference type="GO" id="GO:0003723">
    <property type="term" value="F:RNA binding"/>
    <property type="evidence" value="ECO:0007669"/>
    <property type="project" value="InterPro"/>
</dbReference>
<dbReference type="Proteomes" id="UP000017836">
    <property type="component" value="Unassembled WGS sequence"/>
</dbReference>
<feature type="repeat" description="PPR" evidence="2">
    <location>
        <begin position="209"/>
        <end position="243"/>
    </location>
</feature>
<reference evidence="4" key="1">
    <citation type="journal article" date="2013" name="Science">
        <title>The Amborella genome and the evolution of flowering plants.</title>
        <authorList>
            <consortium name="Amborella Genome Project"/>
        </authorList>
    </citation>
    <scope>NUCLEOTIDE SEQUENCE [LARGE SCALE GENOMIC DNA]</scope>
</reference>
<evidence type="ECO:0008006" key="5">
    <source>
        <dbReference type="Google" id="ProtNLM"/>
    </source>
</evidence>
<dbReference type="Pfam" id="PF20431">
    <property type="entry name" value="E_motif"/>
    <property type="match status" value="1"/>
</dbReference>
<keyword evidence="1" id="KW-0677">Repeat</keyword>
<feature type="repeat" description="PPR" evidence="2">
    <location>
        <begin position="443"/>
        <end position="477"/>
    </location>
</feature>
<dbReference type="PANTHER" id="PTHR47926:SF347">
    <property type="entry name" value="PENTATRICOPEPTIDE REPEAT-CONTAINING PROTEIN"/>
    <property type="match status" value="1"/>
</dbReference>
<feature type="repeat" description="PPR" evidence="2">
    <location>
        <begin position="279"/>
        <end position="309"/>
    </location>
</feature>
<protein>
    <recommendedName>
        <fullName evidence="5">Pentacotripeptide-repeat region of PRORP domain-containing protein</fullName>
    </recommendedName>
</protein>
<dbReference type="GO" id="GO:0009451">
    <property type="term" value="P:RNA modification"/>
    <property type="evidence" value="ECO:0000318"/>
    <property type="project" value="GO_Central"/>
</dbReference>
<dbReference type="PROSITE" id="PS51375">
    <property type="entry name" value="PPR"/>
    <property type="match status" value="4"/>
</dbReference>
<evidence type="ECO:0000256" key="2">
    <source>
        <dbReference type="PROSITE-ProRule" id="PRU00708"/>
    </source>
</evidence>
<dbReference type="InterPro" id="IPR046960">
    <property type="entry name" value="PPR_At4g14850-like_plant"/>
</dbReference>
<dbReference type="EMBL" id="KI392980">
    <property type="protein sequence ID" value="ERN09818.1"/>
    <property type="molecule type" value="Genomic_DNA"/>
</dbReference>
<dbReference type="OMA" id="KNSGEWE"/>
<dbReference type="PANTHER" id="PTHR47926">
    <property type="entry name" value="PENTATRICOPEPTIDE REPEAT-CONTAINING PROTEIN"/>
    <property type="match status" value="1"/>
</dbReference>
<dbReference type="Pfam" id="PF13041">
    <property type="entry name" value="PPR_2"/>
    <property type="match status" value="1"/>
</dbReference>
<feature type="repeat" description="PPR" evidence="2">
    <location>
        <begin position="310"/>
        <end position="344"/>
    </location>
</feature>
<dbReference type="InterPro" id="IPR002885">
    <property type="entry name" value="PPR_rpt"/>
</dbReference>
<evidence type="ECO:0000256" key="1">
    <source>
        <dbReference type="ARBA" id="ARBA00022737"/>
    </source>
</evidence>
<dbReference type="FunFam" id="1.25.40.10:FF:001093">
    <property type="entry name" value="Pentatricopeptide repeat-containing protein At2g34400"/>
    <property type="match status" value="1"/>
</dbReference>
<dbReference type="AlphaFoldDB" id="W1PP32"/>